<organism evidence="1">
    <name type="scientific">Arundo donax</name>
    <name type="common">Giant reed</name>
    <name type="synonym">Donax arundinaceus</name>
    <dbReference type="NCBI Taxonomy" id="35708"/>
    <lineage>
        <taxon>Eukaryota</taxon>
        <taxon>Viridiplantae</taxon>
        <taxon>Streptophyta</taxon>
        <taxon>Embryophyta</taxon>
        <taxon>Tracheophyta</taxon>
        <taxon>Spermatophyta</taxon>
        <taxon>Magnoliopsida</taxon>
        <taxon>Liliopsida</taxon>
        <taxon>Poales</taxon>
        <taxon>Poaceae</taxon>
        <taxon>PACMAD clade</taxon>
        <taxon>Arundinoideae</taxon>
        <taxon>Arundineae</taxon>
        <taxon>Arundo</taxon>
    </lineage>
</organism>
<evidence type="ECO:0000313" key="1">
    <source>
        <dbReference type="EMBL" id="JAE39829.1"/>
    </source>
</evidence>
<name>A0A0A9HVJ6_ARUDO</name>
<dbReference type="AlphaFoldDB" id="A0A0A9HVJ6"/>
<accession>A0A0A9HVJ6</accession>
<reference evidence="1" key="2">
    <citation type="journal article" date="2015" name="Data Brief">
        <title>Shoot transcriptome of the giant reed, Arundo donax.</title>
        <authorList>
            <person name="Barrero R.A."/>
            <person name="Guerrero F.D."/>
            <person name="Moolhuijzen P."/>
            <person name="Goolsby J.A."/>
            <person name="Tidwell J."/>
            <person name="Bellgard S.E."/>
            <person name="Bellgard M.I."/>
        </authorList>
    </citation>
    <scope>NUCLEOTIDE SEQUENCE</scope>
    <source>
        <tissue evidence="1">Shoot tissue taken approximately 20 cm above the soil surface</tissue>
    </source>
</reference>
<proteinExistence type="predicted"/>
<sequence>MHRVHCTYKAKTLGLVDRSNHSVTFAMLCKEQLDVWNFINHSSNTTILTSCRKCIGKTIYGIVCSDFCSIKTKLYQQIPYK</sequence>
<dbReference type="EMBL" id="GBRH01158067">
    <property type="protein sequence ID" value="JAE39829.1"/>
    <property type="molecule type" value="Transcribed_RNA"/>
</dbReference>
<protein>
    <submittedName>
        <fullName evidence="1">Uncharacterized protein</fullName>
    </submittedName>
</protein>
<reference evidence="1" key="1">
    <citation type="submission" date="2014-09" db="EMBL/GenBank/DDBJ databases">
        <authorList>
            <person name="Magalhaes I.L.F."/>
            <person name="Oliveira U."/>
            <person name="Santos F.R."/>
            <person name="Vidigal T.H.D.A."/>
            <person name="Brescovit A.D."/>
            <person name="Santos A.J."/>
        </authorList>
    </citation>
    <scope>NUCLEOTIDE SEQUENCE</scope>
    <source>
        <tissue evidence="1">Shoot tissue taken approximately 20 cm above the soil surface</tissue>
    </source>
</reference>